<organism evidence="2 3">
    <name type="scientific">Arthrobotrys musiformis</name>
    <dbReference type="NCBI Taxonomy" id="47236"/>
    <lineage>
        <taxon>Eukaryota</taxon>
        <taxon>Fungi</taxon>
        <taxon>Dikarya</taxon>
        <taxon>Ascomycota</taxon>
        <taxon>Pezizomycotina</taxon>
        <taxon>Orbiliomycetes</taxon>
        <taxon>Orbiliales</taxon>
        <taxon>Orbiliaceae</taxon>
        <taxon>Arthrobotrys</taxon>
    </lineage>
</organism>
<accession>A0AAV9WDF2</accession>
<protein>
    <submittedName>
        <fullName evidence="2">Uncharacterized protein</fullName>
    </submittedName>
</protein>
<evidence type="ECO:0000256" key="1">
    <source>
        <dbReference type="SAM" id="Phobius"/>
    </source>
</evidence>
<evidence type="ECO:0000313" key="2">
    <source>
        <dbReference type="EMBL" id="KAK6506630.1"/>
    </source>
</evidence>
<dbReference type="AlphaFoldDB" id="A0AAV9WDF2"/>
<dbReference type="Proteomes" id="UP001370758">
    <property type="component" value="Unassembled WGS sequence"/>
</dbReference>
<sequence>MIFLEIPWVMPKLFRPYYKVVEVEVLAPFPHSHIADLADLVVGGSFEEKNRMEGYMWASAEDATGTAYMVRVDHPNSPSVNNYEADFEEMSYDSGGTVTIYLELALPWYFNPVYIVKSFMLFTFFLMNMDFGFVFWGYEPEIVWSFWLMTSFRGFFCGLATHLLLGFRHVKHTDGWNKRYIWCGCFCTCKAGPELPLDDEKEE</sequence>
<keyword evidence="1" id="KW-0472">Membrane</keyword>
<dbReference type="EMBL" id="JAVHJL010000003">
    <property type="protein sequence ID" value="KAK6506630.1"/>
    <property type="molecule type" value="Genomic_DNA"/>
</dbReference>
<comment type="caution">
    <text evidence="2">The sequence shown here is derived from an EMBL/GenBank/DDBJ whole genome shotgun (WGS) entry which is preliminary data.</text>
</comment>
<name>A0AAV9WDF2_9PEZI</name>
<proteinExistence type="predicted"/>
<keyword evidence="1" id="KW-0812">Transmembrane</keyword>
<reference evidence="2 3" key="1">
    <citation type="submission" date="2023-08" db="EMBL/GenBank/DDBJ databases">
        <authorList>
            <person name="Palmer J.M."/>
        </authorList>
    </citation>
    <scope>NUCLEOTIDE SEQUENCE [LARGE SCALE GENOMIC DNA]</scope>
    <source>
        <strain evidence="2 3">TWF481</strain>
    </source>
</reference>
<keyword evidence="1" id="KW-1133">Transmembrane helix</keyword>
<gene>
    <name evidence="2" type="ORF">TWF481_005086</name>
</gene>
<keyword evidence="3" id="KW-1185">Reference proteome</keyword>
<feature type="transmembrane region" description="Helical" evidence="1">
    <location>
        <begin position="144"/>
        <end position="165"/>
    </location>
</feature>
<evidence type="ECO:0000313" key="3">
    <source>
        <dbReference type="Proteomes" id="UP001370758"/>
    </source>
</evidence>